<protein>
    <submittedName>
        <fullName evidence="1">Uncharacterized protein</fullName>
    </submittedName>
</protein>
<dbReference type="Proteomes" id="UP001589733">
    <property type="component" value="Unassembled WGS sequence"/>
</dbReference>
<evidence type="ECO:0000313" key="1">
    <source>
        <dbReference type="EMBL" id="MFB9994556.1"/>
    </source>
</evidence>
<dbReference type="RefSeq" id="WP_380016007.1">
    <property type="nucleotide sequence ID" value="NZ_JBHLYR010000063.1"/>
</dbReference>
<comment type="caution">
    <text evidence="1">The sequence shown here is derived from an EMBL/GenBank/DDBJ whole genome shotgun (WGS) entry which is preliminary data.</text>
</comment>
<gene>
    <name evidence="1" type="ORF">ACFFLM_21595</name>
</gene>
<organism evidence="1 2">
    <name type="scientific">Deinococcus oregonensis</name>
    <dbReference type="NCBI Taxonomy" id="1805970"/>
    <lineage>
        <taxon>Bacteria</taxon>
        <taxon>Thermotogati</taxon>
        <taxon>Deinococcota</taxon>
        <taxon>Deinococci</taxon>
        <taxon>Deinococcales</taxon>
        <taxon>Deinococcaceae</taxon>
        <taxon>Deinococcus</taxon>
    </lineage>
</organism>
<sequence length="92" mass="10298">MTDRTYTQAVQPDPVLTHSISRPQQASGQQPFAPFVVQSAATPLPNLTVLAEELRQLHLLCAAQARRLDELEAREHLSWPTRSAYAHLEIDP</sequence>
<dbReference type="EMBL" id="JBHLYR010000063">
    <property type="protein sequence ID" value="MFB9994556.1"/>
    <property type="molecule type" value="Genomic_DNA"/>
</dbReference>
<name>A0ABV6B6R9_9DEIO</name>
<accession>A0ABV6B6R9</accession>
<reference evidence="1 2" key="1">
    <citation type="submission" date="2024-09" db="EMBL/GenBank/DDBJ databases">
        <authorList>
            <person name="Sun Q."/>
            <person name="Mori K."/>
        </authorList>
    </citation>
    <scope>NUCLEOTIDE SEQUENCE [LARGE SCALE GENOMIC DNA]</scope>
    <source>
        <strain evidence="1 2">JCM 13503</strain>
    </source>
</reference>
<keyword evidence="2" id="KW-1185">Reference proteome</keyword>
<evidence type="ECO:0000313" key="2">
    <source>
        <dbReference type="Proteomes" id="UP001589733"/>
    </source>
</evidence>
<proteinExistence type="predicted"/>